<sequence>MFMLRYTKSGSSVSSSLAPSLGRINLHADKIPHGLPFSKEFPNKQKRYWFDTPNYYQRLQLSSSPSTLGGGSTDKALLHAILRMVSGDPNASQTTTIRVTCFFKGAQEWLDRVHLVKETDELRIFVFERWLTAIRVPITRLCFCCNS</sequence>
<protein>
    <submittedName>
        <fullName evidence="1">Uncharacterized protein</fullName>
    </submittedName>
</protein>
<dbReference type="Proteomes" id="UP001162972">
    <property type="component" value="Chromosome 8"/>
</dbReference>
<name>A0AAD6KUR8_9ROSI</name>
<comment type="caution">
    <text evidence="1">The sequence shown here is derived from an EMBL/GenBank/DDBJ whole genome shotgun (WGS) entry which is preliminary data.</text>
</comment>
<evidence type="ECO:0000313" key="2">
    <source>
        <dbReference type="Proteomes" id="UP001162972"/>
    </source>
</evidence>
<organism evidence="1 2">
    <name type="scientific">Salix udensis</name>
    <dbReference type="NCBI Taxonomy" id="889485"/>
    <lineage>
        <taxon>Eukaryota</taxon>
        <taxon>Viridiplantae</taxon>
        <taxon>Streptophyta</taxon>
        <taxon>Embryophyta</taxon>
        <taxon>Tracheophyta</taxon>
        <taxon>Spermatophyta</taxon>
        <taxon>Magnoliopsida</taxon>
        <taxon>eudicotyledons</taxon>
        <taxon>Gunneridae</taxon>
        <taxon>Pentapetalae</taxon>
        <taxon>rosids</taxon>
        <taxon>fabids</taxon>
        <taxon>Malpighiales</taxon>
        <taxon>Salicaceae</taxon>
        <taxon>Saliceae</taxon>
        <taxon>Salix</taxon>
    </lineage>
</organism>
<keyword evidence="2" id="KW-1185">Reference proteome</keyword>
<evidence type="ECO:0000313" key="1">
    <source>
        <dbReference type="EMBL" id="KAJ6430127.1"/>
    </source>
</evidence>
<dbReference type="EMBL" id="JAPFFJ010000004">
    <property type="protein sequence ID" value="KAJ6430127.1"/>
    <property type="molecule type" value="Genomic_DNA"/>
</dbReference>
<accession>A0AAD6KUR8</accession>
<gene>
    <name evidence="1" type="ORF">OIU84_021522</name>
</gene>
<proteinExistence type="predicted"/>
<reference evidence="1 2" key="1">
    <citation type="journal article" date="2023" name="Int. J. Mol. Sci.">
        <title>De Novo Assembly and Annotation of 11 Diverse Shrub Willow (Salix) Genomes Reveals Novel Gene Organization in Sex-Linked Regions.</title>
        <authorList>
            <person name="Hyden B."/>
            <person name="Feng K."/>
            <person name="Yates T.B."/>
            <person name="Jawdy S."/>
            <person name="Cereghino C."/>
            <person name="Smart L.B."/>
            <person name="Muchero W."/>
        </authorList>
    </citation>
    <scope>NUCLEOTIDE SEQUENCE [LARGE SCALE GENOMIC DNA]</scope>
    <source>
        <tissue evidence="1">Shoot tip</tissue>
    </source>
</reference>
<dbReference type="AlphaFoldDB" id="A0AAD6KUR8"/>